<dbReference type="OrthoDB" id="2336315at2759"/>
<dbReference type="Proteomes" id="UP000748756">
    <property type="component" value="Unassembled WGS sequence"/>
</dbReference>
<name>A0A9P5S667_9FUNG</name>
<reference evidence="1" key="1">
    <citation type="journal article" date="2020" name="Fungal Divers.">
        <title>Resolving the Mortierellaceae phylogeny through synthesis of multi-gene phylogenetics and phylogenomics.</title>
        <authorList>
            <person name="Vandepol N."/>
            <person name="Liber J."/>
            <person name="Desiro A."/>
            <person name="Na H."/>
            <person name="Kennedy M."/>
            <person name="Barry K."/>
            <person name="Grigoriev I.V."/>
            <person name="Miller A.N."/>
            <person name="O'Donnell K."/>
            <person name="Stajich J.E."/>
            <person name="Bonito G."/>
        </authorList>
    </citation>
    <scope>NUCLEOTIDE SEQUENCE</scope>
    <source>
        <strain evidence="1">NRRL 6426</strain>
    </source>
</reference>
<evidence type="ECO:0008006" key="3">
    <source>
        <dbReference type="Google" id="ProtNLM"/>
    </source>
</evidence>
<dbReference type="SUPFAM" id="SSF52047">
    <property type="entry name" value="RNI-like"/>
    <property type="match status" value="1"/>
</dbReference>
<sequence length="496" mass="55270">MPTTHALELPEILTRVGYFLPLWISQVVPESGIPKMTFKPKTVLSCLLVCKLWSRTLLPVLWYTYIYESMKRASQEVLVRNSPLLRILDAHSDLPSPFHCTNLLELTILQGVLDLDAQRQLVRTNPGLRVLRWDGPYTQVPLNPQDFVHLKRIRSLVISHWVGGDGALAKVLTEVSGSLVKLDLGWIQGMEKSDLAAKVSAGEGSVKKRTDGLVLPYLETFISSCSWPKGPDPSDLVQCCPNLKSCDTILTGDIDVTRLSDTLIDCCPKLDNVTVRDYVRLHLGEILVRDLGGGGPREPIHKLVSISVSQVLVTKNLVAAILLHAPTLEYLTIMVQEVNADGAEDSGVATAFLPLVGCRFLKSFSFCIWNRATRSAAILDGLQQVYTWECRGIEQLFLDFTPPEEESKQEGSVSVEETFMDGPVLGWTLCPKQAVSTNSYVLKMKKDFFNDVFEAVQRLELLRVMRWNGLKFVRTSRYWHGESFGDQGISSAVAPA</sequence>
<dbReference type="Gene3D" id="3.80.10.10">
    <property type="entry name" value="Ribonuclease Inhibitor"/>
    <property type="match status" value="1"/>
</dbReference>
<gene>
    <name evidence="1" type="ORF">BG015_007959</name>
</gene>
<evidence type="ECO:0000313" key="2">
    <source>
        <dbReference type="Proteomes" id="UP000748756"/>
    </source>
</evidence>
<organism evidence="1 2">
    <name type="scientific">Linnemannia schmuckeri</name>
    <dbReference type="NCBI Taxonomy" id="64567"/>
    <lineage>
        <taxon>Eukaryota</taxon>
        <taxon>Fungi</taxon>
        <taxon>Fungi incertae sedis</taxon>
        <taxon>Mucoromycota</taxon>
        <taxon>Mortierellomycotina</taxon>
        <taxon>Mortierellomycetes</taxon>
        <taxon>Mortierellales</taxon>
        <taxon>Mortierellaceae</taxon>
        <taxon>Linnemannia</taxon>
    </lineage>
</organism>
<dbReference type="AlphaFoldDB" id="A0A9P5S667"/>
<accession>A0A9P5S667</accession>
<protein>
    <recommendedName>
        <fullName evidence="3">F-box domain-containing protein</fullName>
    </recommendedName>
</protein>
<dbReference type="EMBL" id="JAAAUQ010000044">
    <property type="protein sequence ID" value="KAF9155928.1"/>
    <property type="molecule type" value="Genomic_DNA"/>
</dbReference>
<comment type="caution">
    <text evidence="1">The sequence shown here is derived from an EMBL/GenBank/DDBJ whole genome shotgun (WGS) entry which is preliminary data.</text>
</comment>
<dbReference type="InterPro" id="IPR032675">
    <property type="entry name" value="LRR_dom_sf"/>
</dbReference>
<evidence type="ECO:0000313" key="1">
    <source>
        <dbReference type="EMBL" id="KAF9155928.1"/>
    </source>
</evidence>
<keyword evidence="2" id="KW-1185">Reference proteome</keyword>
<proteinExistence type="predicted"/>